<evidence type="ECO:0000259" key="2">
    <source>
        <dbReference type="Pfam" id="PF01757"/>
    </source>
</evidence>
<sequence>MTASTLFARLRGRPLAAWIESGRDNMTLTRLLAAVAVLFGHSYALAGLGMAEHDPVRRLLGQTYSHFIGVMMFFTISGLLITLAWQRRPQLAYFLRSRALRILPALLACVAVCALLLGAVFTSLPIADYFSAPATWRYITGNASLIDLQWRLPGVFAANPTTDYVNGSLWTLPVEAGLYLAVAVVGAAGLLTRRTWLATAAVVLLAGGWLYRPLTGPEPVGIETALIAFFAFGALCCINRHWLPLSGALLLAIIAAAWIAYGTPLYQPLLALAIAYGTLWLVYVPRLPQWRLGDLSYGTYLWGFPVQQVLIATTDLREPLLIFAACLLPTLALAGLSWHAIERTALRLKQPARNAAA</sequence>
<gene>
    <name evidence="3" type="ORF">I596_1677</name>
</gene>
<feature type="transmembrane region" description="Helical" evidence="1">
    <location>
        <begin position="220"/>
        <end position="237"/>
    </location>
</feature>
<dbReference type="EMBL" id="CP015249">
    <property type="protein sequence ID" value="ANB17701.1"/>
    <property type="molecule type" value="Genomic_DNA"/>
</dbReference>
<dbReference type="OrthoDB" id="9767863at2"/>
<feature type="transmembrane region" description="Helical" evidence="1">
    <location>
        <begin position="31"/>
        <end position="51"/>
    </location>
</feature>
<dbReference type="PANTHER" id="PTHR23028:SF53">
    <property type="entry name" value="ACYL_TRANSF_3 DOMAIN-CONTAINING PROTEIN"/>
    <property type="match status" value="1"/>
</dbReference>
<dbReference type="STRING" id="1300342.I596_1677"/>
<dbReference type="GO" id="GO:0016747">
    <property type="term" value="F:acyltransferase activity, transferring groups other than amino-acyl groups"/>
    <property type="evidence" value="ECO:0007669"/>
    <property type="project" value="InterPro"/>
</dbReference>
<feature type="transmembrane region" description="Helical" evidence="1">
    <location>
        <begin position="196"/>
        <end position="214"/>
    </location>
</feature>
<reference evidence="3 4" key="1">
    <citation type="submission" date="2016-04" db="EMBL/GenBank/DDBJ databases">
        <title>Complete genome sequence of Dokdonella koreensis DS-123T.</title>
        <authorList>
            <person name="Kim J.F."/>
            <person name="Lee H."/>
            <person name="Kwak M.-J."/>
        </authorList>
    </citation>
    <scope>NUCLEOTIDE SEQUENCE [LARGE SCALE GENOMIC DNA]</scope>
    <source>
        <strain evidence="3 4">DS-123</strain>
    </source>
</reference>
<dbReference type="GO" id="GO:0000271">
    <property type="term" value="P:polysaccharide biosynthetic process"/>
    <property type="evidence" value="ECO:0007669"/>
    <property type="project" value="TreeGrafter"/>
</dbReference>
<dbReference type="RefSeq" id="WP_067646082.1">
    <property type="nucleotide sequence ID" value="NZ_CP015249.1"/>
</dbReference>
<feature type="transmembrane region" description="Helical" evidence="1">
    <location>
        <begin position="105"/>
        <end position="127"/>
    </location>
</feature>
<keyword evidence="4" id="KW-1185">Reference proteome</keyword>
<accession>A0A160DUI5</accession>
<dbReference type="PANTHER" id="PTHR23028">
    <property type="entry name" value="ACETYLTRANSFERASE"/>
    <property type="match status" value="1"/>
</dbReference>
<dbReference type="InterPro" id="IPR002656">
    <property type="entry name" value="Acyl_transf_3_dom"/>
</dbReference>
<proteinExistence type="predicted"/>
<feature type="transmembrane region" description="Helical" evidence="1">
    <location>
        <begin position="242"/>
        <end position="259"/>
    </location>
</feature>
<name>A0A160DUI5_9GAMM</name>
<keyword evidence="1" id="KW-1133">Transmembrane helix</keyword>
<dbReference type="GO" id="GO:0016020">
    <property type="term" value="C:membrane"/>
    <property type="evidence" value="ECO:0007669"/>
    <property type="project" value="TreeGrafter"/>
</dbReference>
<keyword evidence="1" id="KW-0812">Transmembrane</keyword>
<dbReference type="Proteomes" id="UP000076830">
    <property type="component" value="Chromosome"/>
</dbReference>
<evidence type="ECO:0000256" key="1">
    <source>
        <dbReference type="SAM" id="Phobius"/>
    </source>
</evidence>
<evidence type="ECO:0000313" key="4">
    <source>
        <dbReference type="Proteomes" id="UP000076830"/>
    </source>
</evidence>
<feature type="transmembrane region" description="Helical" evidence="1">
    <location>
        <begin position="169"/>
        <end position="191"/>
    </location>
</feature>
<organism evidence="3 4">
    <name type="scientific">Dokdonella koreensis DS-123</name>
    <dbReference type="NCBI Taxonomy" id="1300342"/>
    <lineage>
        <taxon>Bacteria</taxon>
        <taxon>Pseudomonadati</taxon>
        <taxon>Pseudomonadota</taxon>
        <taxon>Gammaproteobacteria</taxon>
        <taxon>Lysobacterales</taxon>
        <taxon>Rhodanobacteraceae</taxon>
        <taxon>Dokdonella</taxon>
    </lineage>
</organism>
<feature type="domain" description="Acyltransferase 3" evidence="2">
    <location>
        <begin position="26"/>
        <end position="336"/>
    </location>
</feature>
<dbReference type="InterPro" id="IPR050879">
    <property type="entry name" value="Acyltransferase_3"/>
</dbReference>
<feature type="transmembrane region" description="Helical" evidence="1">
    <location>
        <begin position="320"/>
        <end position="341"/>
    </location>
</feature>
<feature type="transmembrane region" description="Helical" evidence="1">
    <location>
        <begin position="265"/>
        <end position="283"/>
    </location>
</feature>
<dbReference type="Pfam" id="PF01757">
    <property type="entry name" value="Acyl_transf_3"/>
    <property type="match status" value="1"/>
</dbReference>
<keyword evidence="1" id="KW-0472">Membrane</keyword>
<evidence type="ECO:0000313" key="3">
    <source>
        <dbReference type="EMBL" id="ANB17701.1"/>
    </source>
</evidence>
<feature type="transmembrane region" description="Helical" evidence="1">
    <location>
        <begin position="63"/>
        <end position="85"/>
    </location>
</feature>
<dbReference type="AlphaFoldDB" id="A0A160DUI5"/>
<protein>
    <submittedName>
        <fullName evidence="3">Acetyltransferase</fullName>
    </submittedName>
</protein>
<dbReference type="KEGG" id="dko:I596_1677"/>
<keyword evidence="3" id="KW-0808">Transferase</keyword>